<dbReference type="PRINTS" id="PR00344">
    <property type="entry name" value="BCTRLSENSOR"/>
</dbReference>
<evidence type="ECO:0000259" key="8">
    <source>
        <dbReference type="PROSITE" id="PS50109"/>
    </source>
</evidence>
<keyword evidence="4" id="KW-0808">Transferase</keyword>
<gene>
    <name evidence="9" type="ORF">FHK87_03325</name>
</gene>
<dbReference type="InterPro" id="IPR050351">
    <property type="entry name" value="BphY/WalK/GraS-like"/>
</dbReference>
<evidence type="ECO:0000256" key="5">
    <source>
        <dbReference type="ARBA" id="ARBA00022777"/>
    </source>
</evidence>
<protein>
    <recommendedName>
        <fullName evidence="2">histidine kinase</fullName>
        <ecNumber evidence="2">2.7.13.3</ecNumber>
    </recommendedName>
</protein>
<dbReference type="GO" id="GO:0005886">
    <property type="term" value="C:plasma membrane"/>
    <property type="evidence" value="ECO:0007669"/>
    <property type="project" value="TreeGrafter"/>
</dbReference>
<dbReference type="InterPro" id="IPR036890">
    <property type="entry name" value="HATPase_C_sf"/>
</dbReference>
<organism evidence="9 10">
    <name type="scientific">Aquimarina algicola</name>
    <dbReference type="NCBI Taxonomy" id="2589995"/>
    <lineage>
        <taxon>Bacteria</taxon>
        <taxon>Pseudomonadati</taxon>
        <taxon>Bacteroidota</taxon>
        <taxon>Flavobacteriia</taxon>
        <taxon>Flavobacteriales</taxon>
        <taxon>Flavobacteriaceae</taxon>
        <taxon>Aquimarina</taxon>
    </lineage>
</organism>
<dbReference type="FunFam" id="3.30.565.10:FF:000006">
    <property type="entry name" value="Sensor histidine kinase WalK"/>
    <property type="match status" value="1"/>
</dbReference>
<dbReference type="Pfam" id="PF02518">
    <property type="entry name" value="HATPase_c"/>
    <property type="match status" value="1"/>
</dbReference>
<dbReference type="EMBL" id="VFWZ01000001">
    <property type="protein sequence ID" value="TPN89273.1"/>
    <property type="molecule type" value="Genomic_DNA"/>
</dbReference>
<dbReference type="CDD" id="cd00082">
    <property type="entry name" value="HisKA"/>
    <property type="match status" value="1"/>
</dbReference>
<evidence type="ECO:0000256" key="2">
    <source>
        <dbReference type="ARBA" id="ARBA00012438"/>
    </source>
</evidence>
<dbReference type="EC" id="2.7.13.3" evidence="2"/>
<dbReference type="PANTHER" id="PTHR45453">
    <property type="entry name" value="PHOSPHATE REGULON SENSOR PROTEIN PHOR"/>
    <property type="match status" value="1"/>
</dbReference>
<dbReference type="SMART" id="SM00387">
    <property type="entry name" value="HATPase_c"/>
    <property type="match status" value="1"/>
</dbReference>
<dbReference type="CDD" id="cd00075">
    <property type="entry name" value="HATPase"/>
    <property type="match status" value="1"/>
</dbReference>
<evidence type="ECO:0000313" key="9">
    <source>
        <dbReference type="EMBL" id="TPN89273.1"/>
    </source>
</evidence>
<name>A0A504JNG5_9FLAO</name>
<dbReference type="Gene3D" id="1.10.287.130">
    <property type="match status" value="1"/>
</dbReference>
<keyword evidence="10" id="KW-1185">Reference proteome</keyword>
<dbReference type="SUPFAM" id="SSF47384">
    <property type="entry name" value="Homodimeric domain of signal transducing histidine kinase"/>
    <property type="match status" value="1"/>
</dbReference>
<sequence>MKSKINILIITSIFVLLALSGIQGYLIYNSYQLKKEAFIKESKEIVSDIIKTEKIDSLSEHWYENLVENITNYKKNKILKSETIQKFEPFTDSLNTAFKEYYQNKISNANLEYEVEYKKIIRSIVLYDNDQRDTIFYKNENDYYFLFGENFFDKDSIVVSRARWFTEQDYEEKKGNDLIPSKFNLEIRTEDQVSIKDWKQIVLGQMIGIFSFSILLLVFVIVLLFYSITTVIKQKKIADIRNDFINNITHELKTPLATLGIASKSLRNENIKNSPELYSNTLDIVDRQNNRLQNIIDQVLNNTLSAERLSLNPQKILDNDYFKEVIEDFKLSIKQKEFKISTHIEPKEVLLNIDRFLFTTALFNIMDNAVKYGGDRVKIKVNTSLKNNIYEIKIQDNGAGIEPKEQSQIFEKFYRVSKGNVHEIKGLGLGLFYTQQVVKAHQGKIKVDSIIHQGTTFTITIPIH</sequence>
<dbReference type="GO" id="GO:0000155">
    <property type="term" value="F:phosphorelay sensor kinase activity"/>
    <property type="evidence" value="ECO:0007669"/>
    <property type="project" value="InterPro"/>
</dbReference>
<evidence type="ECO:0000256" key="7">
    <source>
        <dbReference type="SAM" id="Phobius"/>
    </source>
</evidence>
<dbReference type="Proteomes" id="UP000315540">
    <property type="component" value="Unassembled WGS sequence"/>
</dbReference>
<evidence type="ECO:0000256" key="1">
    <source>
        <dbReference type="ARBA" id="ARBA00000085"/>
    </source>
</evidence>
<evidence type="ECO:0000256" key="6">
    <source>
        <dbReference type="ARBA" id="ARBA00023012"/>
    </source>
</evidence>
<dbReference type="Pfam" id="PF00512">
    <property type="entry name" value="HisKA"/>
    <property type="match status" value="1"/>
</dbReference>
<feature type="domain" description="Histidine kinase" evidence="8">
    <location>
        <begin position="247"/>
        <end position="464"/>
    </location>
</feature>
<dbReference type="InterPro" id="IPR003594">
    <property type="entry name" value="HATPase_dom"/>
</dbReference>
<accession>A0A504JNG5</accession>
<dbReference type="PANTHER" id="PTHR45453:SF1">
    <property type="entry name" value="PHOSPHATE REGULON SENSOR PROTEIN PHOR"/>
    <property type="match status" value="1"/>
</dbReference>
<dbReference type="OrthoDB" id="1933776at2"/>
<dbReference type="SMART" id="SM00388">
    <property type="entry name" value="HisKA"/>
    <property type="match status" value="1"/>
</dbReference>
<comment type="catalytic activity">
    <reaction evidence="1">
        <text>ATP + protein L-histidine = ADP + protein N-phospho-L-histidine.</text>
        <dbReference type="EC" id="2.7.13.3"/>
    </reaction>
</comment>
<proteinExistence type="predicted"/>
<dbReference type="InterPro" id="IPR003661">
    <property type="entry name" value="HisK_dim/P_dom"/>
</dbReference>
<keyword evidence="7" id="KW-0812">Transmembrane</keyword>
<dbReference type="InterPro" id="IPR036097">
    <property type="entry name" value="HisK_dim/P_sf"/>
</dbReference>
<dbReference type="InterPro" id="IPR005467">
    <property type="entry name" value="His_kinase_dom"/>
</dbReference>
<dbReference type="AlphaFoldDB" id="A0A504JNG5"/>
<evidence type="ECO:0000256" key="3">
    <source>
        <dbReference type="ARBA" id="ARBA00022553"/>
    </source>
</evidence>
<feature type="transmembrane region" description="Helical" evidence="7">
    <location>
        <begin position="202"/>
        <end position="226"/>
    </location>
</feature>
<reference evidence="9 10" key="1">
    <citation type="submission" date="2019-06" db="EMBL/GenBank/DDBJ databases">
        <authorList>
            <person name="Meng X."/>
        </authorList>
    </citation>
    <scope>NUCLEOTIDE SEQUENCE [LARGE SCALE GENOMIC DNA]</scope>
    <source>
        <strain evidence="9 10">M625</strain>
    </source>
</reference>
<keyword evidence="5 9" id="KW-0418">Kinase</keyword>
<dbReference type="GO" id="GO:0004721">
    <property type="term" value="F:phosphoprotein phosphatase activity"/>
    <property type="evidence" value="ECO:0007669"/>
    <property type="project" value="TreeGrafter"/>
</dbReference>
<evidence type="ECO:0000256" key="4">
    <source>
        <dbReference type="ARBA" id="ARBA00022679"/>
    </source>
</evidence>
<evidence type="ECO:0000313" key="10">
    <source>
        <dbReference type="Proteomes" id="UP000315540"/>
    </source>
</evidence>
<keyword evidence="7" id="KW-1133">Transmembrane helix</keyword>
<dbReference type="RefSeq" id="WP_140589743.1">
    <property type="nucleotide sequence ID" value="NZ_VFWZ01000001.1"/>
</dbReference>
<dbReference type="Gene3D" id="3.30.565.10">
    <property type="entry name" value="Histidine kinase-like ATPase, C-terminal domain"/>
    <property type="match status" value="1"/>
</dbReference>
<keyword evidence="3" id="KW-0597">Phosphoprotein</keyword>
<comment type="caution">
    <text evidence="9">The sequence shown here is derived from an EMBL/GenBank/DDBJ whole genome shotgun (WGS) entry which is preliminary data.</text>
</comment>
<dbReference type="SUPFAM" id="SSF55874">
    <property type="entry name" value="ATPase domain of HSP90 chaperone/DNA topoisomerase II/histidine kinase"/>
    <property type="match status" value="1"/>
</dbReference>
<dbReference type="GO" id="GO:0016036">
    <property type="term" value="P:cellular response to phosphate starvation"/>
    <property type="evidence" value="ECO:0007669"/>
    <property type="project" value="TreeGrafter"/>
</dbReference>
<dbReference type="InterPro" id="IPR004358">
    <property type="entry name" value="Sig_transdc_His_kin-like_C"/>
</dbReference>
<keyword evidence="6" id="KW-0902">Two-component regulatory system</keyword>
<keyword evidence="7" id="KW-0472">Membrane</keyword>
<dbReference type="PROSITE" id="PS50109">
    <property type="entry name" value="HIS_KIN"/>
    <property type="match status" value="1"/>
</dbReference>